<dbReference type="GO" id="GO:0006782">
    <property type="term" value="P:protoporphyrinogen IX biosynthetic process"/>
    <property type="evidence" value="ECO:0007669"/>
    <property type="project" value="UniProtKB-UniPathway"/>
</dbReference>
<evidence type="ECO:0000256" key="3">
    <source>
        <dbReference type="ARBA" id="ARBA00012053"/>
    </source>
</evidence>
<evidence type="ECO:0000256" key="9">
    <source>
        <dbReference type="ARBA" id="ARBA00047651"/>
    </source>
</evidence>
<comment type="catalytic activity">
    <reaction evidence="9">
        <text>2 5-aminolevulinate = porphobilinogen + 2 H2O + H(+)</text>
        <dbReference type="Rhea" id="RHEA:24064"/>
        <dbReference type="ChEBI" id="CHEBI:15377"/>
        <dbReference type="ChEBI" id="CHEBI:15378"/>
        <dbReference type="ChEBI" id="CHEBI:58126"/>
        <dbReference type="ChEBI" id="CHEBI:356416"/>
        <dbReference type="EC" id="4.2.1.24"/>
    </reaction>
</comment>
<organism evidence="11 12">
    <name type="scientific">Cryoendolithus antarcticus</name>
    <dbReference type="NCBI Taxonomy" id="1507870"/>
    <lineage>
        <taxon>Eukaryota</taxon>
        <taxon>Fungi</taxon>
        <taxon>Dikarya</taxon>
        <taxon>Ascomycota</taxon>
        <taxon>Pezizomycotina</taxon>
        <taxon>Dothideomycetes</taxon>
        <taxon>Dothideomycetidae</taxon>
        <taxon>Cladosporiales</taxon>
        <taxon>Cladosporiaceae</taxon>
        <taxon>Cryoendolithus</taxon>
    </lineage>
</organism>
<protein>
    <recommendedName>
        <fullName evidence="3">porphobilinogen synthase</fullName>
        <ecNumber evidence="3">4.2.1.24</ecNumber>
    </recommendedName>
    <alternativeName>
        <fullName evidence="8">Porphobilinogen synthase</fullName>
    </alternativeName>
</protein>
<dbReference type="PANTHER" id="PTHR11458">
    <property type="entry name" value="DELTA-AMINOLEVULINIC ACID DEHYDRATASE"/>
    <property type="match status" value="1"/>
</dbReference>
<dbReference type="Gene3D" id="3.20.20.70">
    <property type="entry name" value="Aldolase class I"/>
    <property type="match status" value="1"/>
</dbReference>
<dbReference type="SUPFAM" id="SSF51569">
    <property type="entry name" value="Aldolase"/>
    <property type="match status" value="1"/>
</dbReference>
<keyword evidence="12" id="KW-1185">Reference proteome</keyword>
<dbReference type="AlphaFoldDB" id="A0A1V8S8Y6"/>
<evidence type="ECO:0000256" key="5">
    <source>
        <dbReference type="ARBA" id="ARBA00023239"/>
    </source>
</evidence>
<dbReference type="GO" id="GO:0004655">
    <property type="term" value="F:porphobilinogen synthase activity"/>
    <property type="evidence" value="ECO:0007669"/>
    <property type="project" value="UniProtKB-EC"/>
</dbReference>
<proteinExistence type="inferred from homology"/>
<evidence type="ECO:0000256" key="2">
    <source>
        <dbReference type="ARBA" id="ARBA00008055"/>
    </source>
</evidence>
<comment type="similarity">
    <text evidence="2">Belongs to the ALAD family.</text>
</comment>
<dbReference type="OrthoDB" id="1530at2759"/>
<dbReference type="GO" id="GO:0005829">
    <property type="term" value="C:cytosol"/>
    <property type="evidence" value="ECO:0007669"/>
    <property type="project" value="TreeGrafter"/>
</dbReference>
<dbReference type="InterPro" id="IPR001731">
    <property type="entry name" value="ALAD"/>
</dbReference>
<evidence type="ECO:0000256" key="8">
    <source>
        <dbReference type="ARBA" id="ARBA00032837"/>
    </source>
</evidence>
<keyword evidence="5" id="KW-0456">Lyase</keyword>
<dbReference type="Proteomes" id="UP000192596">
    <property type="component" value="Unassembled WGS sequence"/>
</dbReference>
<comment type="function">
    <text evidence="7">Catalyzes an early step in the biosynthesis of tetrapyrroles. Binds two molecules of 5-aminolevulinate per subunit, each at a distinct site, and catalyzes their condensation to form porphobilinogen.</text>
</comment>
<keyword evidence="6" id="KW-0627">Porphyrin biosynthesis</keyword>
<sequence length="131" mass="14326">MSFSTLISDLTYRDGNTRPPRRSPHSSLSTATNTTHNDNRSQISRAKSYACTAATSVSISGDISSQLHGGYSHLLARAWQAERQLTKSMLIYPIFITDNSDDDELIPSLPGQKRVGLNKLVPLLQPLVAKG</sequence>
<dbReference type="InParanoid" id="A0A1V8S8Y6"/>
<evidence type="ECO:0000256" key="7">
    <source>
        <dbReference type="ARBA" id="ARBA00025628"/>
    </source>
</evidence>
<feature type="compositionally biased region" description="Polar residues" evidence="10">
    <location>
        <begin position="28"/>
        <end position="43"/>
    </location>
</feature>
<dbReference type="InterPro" id="IPR013785">
    <property type="entry name" value="Aldolase_TIM"/>
</dbReference>
<evidence type="ECO:0000256" key="10">
    <source>
        <dbReference type="SAM" id="MobiDB-lite"/>
    </source>
</evidence>
<evidence type="ECO:0000313" key="12">
    <source>
        <dbReference type="Proteomes" id="UP000192596"/>
    </source>
</evidence>
<dbReference type="EC" id="4.2.1.24" evidence="3"/>
<evidence type="ECO:0000256" key="4">
    <source>
        <dbReference type="ARBA" id="ARBA00023133"/>
    </source>
</evidence>
<comment type="pathway">
    <text evidence="1">Porphyrin-containing compound metabolism; protoporphyrin-IX biosynthesis; coproporphyrinogen-III from 5-aminolevulinate: step 1/4.</text>
</comment>
<evidence type="ECO:0000313" key="11">
    <source>
        <dbReference type="EMBL" id="OQN95513.1"/>
    </source>
</evidence>
<dbReference type="STRING" id="1507870.A0A1V8S8Y6"/>
<name>A0A1V8S8Y6_9PEZI</name>
<dbReference type="EMBL" id="NAJO01000091">
    <property type="protein sequence ID" value="OQN95513.1"/>
    <property type="molecule type" value="Genomic_DNA"/>
</dbReference>
<dbReference type="UniPathway" id="UPA00251">
    <property type="reaction ID" value="UER00318"/>
</dbReference>
<dbReference type="Pfam" id="PF00490">
    <property type="entry name" value="ALAD"/>
    <property type="match status" value="1"/>
</dbReference>
<keyword evidence="4" id="KW-0350">Heme biosynthesis</keyword>
<evidence type="ECO:0000256" key="6">
    <source>
        <dbReference type="ARBA" id="ARBA00023244"/>
    </source>
</evidence>
<dbReference type="GO" id="GO:0008270">
    <property type="term" value="F:zinc ion binding"/>
    <property type="evidence" value="ECO:0007669"/>
    <property type="project" value="TreeGrafter"/>
</dbReference>
<reference evidence="12" key="1">
    <citation type="submission" date="2017-03" db="EMBL/GenBank/DDBJ databases">
        <title>Genomes of endolithic fungi from Antarctica.</title>
        <authorList>
            <person name="Coleine C."/>
            <person name="Masonjones S."/>
            <person name="Stajich J.E."/>
        </authorList>
    </citation>
    <scope>NUCLEOTIDE SEQUENCE [LARGE SCALE GENOMIC DNA]</scope>
    <source>
        <strain evidence="12">CCFEE 5527</strain>
    </source>
</reference>
<dbReference type="PANTHER" id="PTHR11458:SF0">
    <property type="entry name" value="DELTA-AMINOLEVULINIC ACID DEHYDRATASE"/>
    <property type="match status" value="1"/>
</dbReference>
<accession>A0A1V8S8Y6</accession>
<evidence type="ECO:0000256" key="1">
    <source>
        <dbReference type="ARBA" id="ARBA00004694"/>
    </source>
</evidence>
<comment type="caution">
    <text evidence="11">The sequence shown here is derived from an EMBL/GenBank/DDBJ whole genome shotgun (WGS) entry which is preliminary data.</text>
</comment>
<feature type="region of interest" description="Disordered" evidence="10">
    <location>
        <begin position="12"/>
        <end position="43"/>
    </location>
</feature>
<gene>
    <name evidence="11" type="ORF">B0A48_18515</name>
</gene>